<dbReference type="Proteomes" id="UP001199919">
    <property type="component" value="Unassembled WGS sequence"/>
</dbReference>
<keyword evidence="2" id="KW-0472">Membrane</keyword>
<keyword evidence="2" id="KW-1133">Transmembrane helix</keyword>
<evidence type="ECO:0008006" key="5">
    <source>
        <dbReference type="Google" id="ProtNLM"/>
    </source>
</evidence>
<evidence type="ECO:0000313" key="4">
    <source>
        <dbReference type="Proteomes" id="UP001199919"/>
    </source>
</evidence>
<feature type="region of interest" description="Disordered" evidence="1">
    <location>
        <begin position="100"/>
        <end position="123"/>
    </location>
</feature>
<comment type="caution">
    <text evidence="3">The sequence shown here is derived from an EMBL/GenBank/DDBJ whole genome shotgun (WGS) entry which is preliminary data.</text>
</comment>
<accession>A0ABS8U3Y5</accession>
<feature type="compositionally biased region" description="Low complexity" evidence="1">
    <location>
        <begin position="111"/>
        <end position="123"/>
    </location>
</feature>
<keyword evidence="4" id="KW-1185">Reference proteome</keyword>
<keyword evidence="2" id="KW-0812">Transmembrane</keyword>
<reference evidence="3 4" key="1">
    <citation type="submission" date="2021-12" db="EMBL/GenBank/DDBJ databases">
        <title>Mucilaginibacter roseus genome.</title>
        <authorList>
            <person name="Ferreira J.R."/>
            <person name="Newman J.D."/>
        </authorList>
    </citation>
    <scope>NUCLEOTIDE SEQUENCE [LARGE SCALE GENOMIC DNA]</scope>
    <source>
        <strain evidence="3 4">LMG 28454</strain>
    </source>
</reference>
<sequence>MKEEFEDDLKRRISEVFDQYDDAGADEGWMLLRQQFPAPANKRGVTRLWWISAAAVILLCLGIGLWLRFDKADESDAIALNKPVKPKTGKPQTAERIEAEPVKKGSEVPQTTTGKVNQNNNNTNIAGGFTPGEPVLAMSQRAINNKQAVTAYKRGATENNLVADGPMESTVNRGKKDSVISTPRSQAAVEQYASATVPAQKPATTADVVKPPFVKQPDEANQKPIDRLFARDYANNTQKKQDQKDDKLVNFGVYAATYVNYAKGSDNRVNVGAGVSSDFRISKNLKLSTGVSIAQNSFNYNVSSPAELPAVAADASMVANSLRAADEKGFNTSIAPPALQNYNASLVGLDVPLNLKFEFDPDKNDTYISAGVSSGTFLNQSYNYRYSYSSITRDDNRVVNEKIEQGFGNFYFARTLNVAFGVGYPLGKSNRLVIEPFVKYPLDGLGAQQIKFGAGGINLKLNFQARKK</sequence>
<dbReference type="EMBL" id="JAJPWV010000002">
    <property type="protein sequence ID" value="MCD8740281.1"/>
    <property type="molecule type" value="Genomic_DNA"/>
</dbReference>
<name>A0ABS8U3Y5_9SPHI</name>
<evidence type="ECO:0000256" key="2">
    <source>
        <dbReference type="SAM" id="Phobius"/>
    </source>
</evidence>
<organism evidence="3 4">
    <name type="scientific">Mucilaginibacter roseus</name>
    <dbReference type="NCBI Taxonomy" id="1528868"/>
    <lineage>
        <taxon>Bacteria</taxon>
        <taxon>Pseudomonadati</taxon>
        <taxon>Bacteroidota</taxon>
        <taxon>Sphingobacteriia</taxon>
        <taxon>Sphingobacteriales</taxon>
        <taxon>Sphingobacteriaceae</taxon>
        <taxon>Mucilaginibacter</taxon>
    </lineage>
</organism>
<evidence type="ECO:0000313" key="3">
    <source>
        <dbReference type="EMBL" id="MCD8740281.1"/>
    </source>
</evidence>
<proteinExistence type="predicted"/>
<feature type="transmembrane region" description="Helical" evidence="2">
    <location>
        <begin position="48"/>
        <end position="67"/>
    </location>
</feature>
<gene>
    <name evidence="3" type="ORF">LT679_06670</name>
</gene>
<protein>
    <recommendedName>
        <fullName evidence="5">Outer membrane protein beta-barrel domain-containing protein</fullName>
    </recommendedName>
</protein>
<evidence type="ECO:0000256" key="1">
    <source>
        <dbReference type="SAM" id="MobiDB-lite"/>
    </source>
</evidence>
<dbReference type="RefSeq" id="WP_232176680.1">
    <property type="nucleotide sequence ID" value="NZ_JAJPWV010000002.1"/>
</dbReference>